<evidence type="ECO:0000313" key="2">
    <source>
        <dbReference type="EMBL" id="CUS37545.1"/>
    </source>
</evidence>
<dbReference type="AlphaFoldDB" id="A0A0S4LKS5"/>
<dbReference type="Proteomes" id="UP000199032">
    <property type="component" value="Unassembled WGS sequence"/>
</dbReference>
<dbReference type="InterPro" id="IPR053164">
    <property type="entry name" value="IS1016-like_transposase"/>
</dbReference>
<accession>A0A0S4LKS5</accession>
<dbReference type="PANTHER" id="PTHR47163:SF2">
    <property type="entry name" value="SI:DKEY-17M8.2"/>
    <property type="match status" value="1"/>
</dbReference>
<dbReference type="PANTHER" id="PTHR47163">
    <property type="entry name" value="DDE_TNP_IS1595 DOMAIN-CONTAINING PROTEIN"/>
    <property type="match status" value="1"/>
</dbReference>
<gene>
    <name evidence="2" type="ORF">COMA1_40109</name>
</gene>
<dbReference type="Pfam" id="PF12762">
    <property type="entry name" value="DDE_Tnp_IS1595"/>
    <property type="match status" value="1"/>
</dbReference>
<proteinExistence type="predicted"/>
<name>A0A0S4LKS5_9BACT</name>
<reference evidence="2 3" key="1">
    <citation type="submission" date="2015-10" db="EMBL/GenBank/DDBJ databases">
        <authorList>
            <person name="Gilbert D.G."/>
        </authorList>
    </citation>
    <scope>NUCLEOTIDE SEQUENCE [LARGE SCALE GENOMIC DNA]</scope>
    <source>
        <strain evidence="2">COMA1</strain>
    </source>
</reference>
<dbReference type="RefSeq" id="WP_090750012.1">
    <property type="nucleotide sequence ID" value="NZ_CZQA01000010.1"/>
</dbReference>
<organism evidence="2 3">
    <name type="scientific">Candidatus Nitrospira nitrosa</name>
    <dbReference type="NCBI Taxonomy" id="1742972"/>
    <lineage>
        <taxon>Bacteria</taxon>
        <taxon>Pseudomonadati</taxon>
        <taxon>Nitrospirota</taxon>
        <taxon>Nitrospiria</taxon>
        <taxon>Nitrospirales</taxon>
        <taxon>Nitrospiraceae</taxon>
        <taxon>Nitrospira</taxon>
    </lineage>
</organism>
<evidence type="ECO:0000259" key="1">
    <source>
        <dbReference type="SMART" id="SM01126"/>
    </source>
</evidence>
<sequence>MVTGSQRAFGCTANFLRGRKCVFCGSFKTNRTQRGYVKCRKCSKQKSLAKLRREIAILQGFYQQVPAYRLAHDLGVDPKVISRVYQKLRVALFHVAELESMASKLSGEIELGEAYFDGRCKGRRGRGAAGKSVVFGLLERDGRVYTKVVEHVSADTLMAHIQTTTRKGSVYYTDAFRGYQSLRRYGKHHTVNHSKSLVDRRTKNPINGIAGFWSFAKHILYNYRGVSKYHFPMYLDVSKGNRVSV</sequence>
<dbReference type="NCBIfam" id="NF033547">
    <property type="entry name" value="transpos_IS1595"/>
    <property type="match status" value="1"/>
</dbReference>
<dbReference type="InterPro" id="IPR024445">
    <property type="entry name" value="Tnp_ISXO2-like"/>
</dbReference>
<keyword evidence="3" id="KW-1185">Reference proteome</keyword>
<dbReference type="SMART" id="SM01126">
    <property type="entry name" value="DDE_Tnp_IS1595"/>
    <property type="match status" value="1"/>
</dbReference>
<dbReference type="OrthoDB" id="271821at2"/>
<dbReference type="EMBL" id="CZQA01000010">
    <property type="protein sequence ID" value="CUS37545.1"/>
    <property type="molecule type" value="Genomic_DNA"/>
</dbReference>
<protein>
    <submittedName>
        <fullName evidence="2">Transposase</fullName>
    </submittedName>
</protein>
<evidence type="ECO:0000313" key="3">
    <source>
        <dbReference type="Proteomes" id="UP000199032"/>
    </source>
</evidence>
<feature type="domain" description="ISXO2-like transposase" evidence="1">
    <location>
        <begin position="104"/>
        <end position="241"/>
    </location>
</feature>